<dbReference type="AlphaFoldDB" id="A0AA40AJP5"/>
<dbReference type="Proteomes" id="UP001172101">
    <property type="component" value="Unassembled WGS sequence"/>
</dbReference>
<dbReference type="GeneID" id="85317425"/>
<organism evidence="1 2">
    <name type="scientific">Lasiosphaeria miniovina</name>
    <dbReference type="NCBI Taxonomy" id="1954250"/>
    <lineage>
        <taxon>Eukaryota</taxon>
        <taxon>Fungi</taxon>
        <taxon>Dikarya</taxon>
        <taxon>Ascomycota</taxon>
        <taxon>Pezizomycotina</taxon>
        <taxon>Sordariomycetes</taxon>
        <taxon>Sordariomycetidae</taxon>
        <taxon>Sordariales</taxon>
        <taxon>Lasiosphaeriaceae</taxon>
        <taxon>Lasiosphaeria</taxon>
    </lineage>
</organism>
<reference evidence="1" key="1">
    <citation type="submission" date="2023-06" db="EMBL/GenBank/DDBJ databases">
        <title>Genome-scale phylogeny and comparative genomics of the fungal order Sordariales.</title>
        <authorList>
            <consortium name="Lawrence Berkeley National Laboratory"/>
            <person name="Hensen N."/>
            <person name="Bonometti L."/>
            <person name="Westerberg I."/>
            <person name="Brannstrom I.O."/>
            <person name="Guillou S."/>
            <person name="Cros-Aarteil S."/>
            <person name="Calhoun S."/>
            <person name="Haridas S."/>
            <person name="Kuo A."/>
            <person name="Mondo S."/>
            <person name="Pangilinan J."/>
            <person name="Riley R."/>
            <person name="LaButti K."/>
            <person name="Andreopoulos B."/>
            <person name="Lipzen A."/>
            <person name="Chen C."/>
            <person name="Yanf M."/>
            <person name="Daum C."/>
            <person name="Ng V."/>
            <person name="Clum A."/>
            <person name="Steindorff A."/>
            <person name="Ohm R."/>
            <person name="Martin F."/>
            <person name="Silar P."/>
            <person name="Natvig D."/>
            <person name="Lalanne C."/>
            <person name="Gautier V."/>
            <person name="Ament-velasquez S.L."/>
            <person name="Kruys A."/>
            <person name="Hutchinson M.I."/>
            <person name="Powell A.J."/>
            <person name="Barry K."/>
            <person name="Miller A.N."/>
            <person name="Grigoriev I.V."/>
            <person name="Debuchy R."/>
            <person name="Gladieux P."/>
            <person name="Thoren M.H."/>
            <person name="Johannesson H."/>
        </authorList>
    </citation>
    <scope>NUCLEOTIDE SEQUENCE</scope>
    <source>
        <strain evidence="1">SMH2392-1A</strain>
    </source>
</reference>
<name>A0AA40AJP5_9PEZI</name>
<keyword evidence="2" id="KW-1185">Reference proteome</keyword>
<protein>
    <submittedName>
        <fullName evidence="1">Uncharacterized protein</fullName>
    </submittedName>
</protein>
<gene>
    <name evidence="1" type="ORF">B0T26DRAFT_282088</name>
</gene>
<evidence type="ECO:0000313" key="2">
    <source>
        <dbReference type="Proteomes" id="UP001172101"/>
    </source>
</evidence>
<dbReference type="RefSeq" id="XP_060295924.1">
    <property type="nucleotide sequence ID" value="XM_060434155.1"/>
</dbReference>
<accession>A0AA40AJP5</accession>
<comment type="caution">
    <text evidence="1">The sequence shown here is derived from an EMBL/GenBank/DDBJ whole genome shotgun (WGS) entry which is preliminary data.</text>
</comment>
<proteinExistence type="predicted"/>
<dbReference type="EMBL" id="JAUIRO010000004">
    <property type="protein sequence ID" value="KAK0717131.1"/>
    <property type="molecule type" value="Genomic_DNA"/>
</dbReference>
<evidence type="ECO:0000313" key="1">
    <source>
        <dbReference type="EMBL" id="KAK0717131.1"/>
    </source>
</evidence>
<sequence>MDWKSRETLPFIAFLASVRVPASLARTENRSAFCFFSLCTTHLFVNMIYFTNIVTCVFVCSNINSVIVITASDLTGDGLASRSKGMRHLTKSPEARRLPKGVWMITLREQIYMVAVAGPLAWRRGSAQMHNTDSLSPERCKNIVETNCMTCQCLHCMPS</sequence>